<evidence type="ECO:0000313" key="4">
    <source>
        <dbReference type="Proteomes" id="UP001597180"/>
    </source>
</evidence>
<dbReference type="InterPro" id="IPR011991">
    <property type="entry name" value="ArsR-like_HTH"/>
</dbReference>
<evidence type="ECO:0000259" key="2">
    <source>
        <dbReference type="PROSITE" id="PS50987"/>
    </source>
</evidence>
<dbReference type="SUPFAM" id="SSF46785">
    <property type="entry name" value="Winged helix' DNA-binding domain"/>
    <property type="match status" value="1"/>
</dbReference>
<dbReference type="CDD" id="cd00090">
    <property type="entry name" value="HTH_ARSR"/>
    <property type="match status" value="1"/>
</dbReference>
<keyword evidence="4" id="KW-1185">Reference proteome</keyword>
<keyword evidence="1" id="KW-0238">DNA-binding</keyword>
<protein>
    <submittedName>
        <fullName evidence="3">ArsR/SmtB family transcription factor</fullName>
    </submittedName>
</protein>
<evidence type="ECO:0000256" key="1">
    <source>
        <dbReference type="ARBA" id="ARBA00023125"/>
    </source>
</evidence>
<dbReference type="Gene3D" id="1.10.10.10">
    <property type="entry name" value="Winged helix-like DNA-binding domain superfamily/Winged helix DNA-binding domain"/>
    <property type="match status" value="1"/>
</dbReference>
<accession>A0ABW3UT45</accession>
<evidence type="ECO:0000313" key="3">
    <source>
        <dbReference type="EMBL" id="MFD1223499.1"/>
    </source>
</evidence>
<reference evidence="4" key="1">
    <citation type="journal article" date="2019" name="Int. J. Syst. Evol. Microbiol.">
        <title>The Global Catalogue of Microorganisms (GCM) 10K type strain sequencing project: providing services to taxonomists for standard genome sequencing and annotation.</title>
        <authorList>
            <consortium name="The Broad Institute Genomics Platform"/>
            <consortium name="The Broad Institute Genome Sequencing Center for Infectious Disease"/>
            <person name="Wu L."/>
            <person name="Ma J."/>
        </authorList>
    </citation>
    <scope>NUCLEOTIDE SEQUENCE [LARGE SCALE GENOMIC DNA]</scope>
    <source>
        <strain evidence="4">CCUG 53270</strain>
    </source>
</reference>
<organism evidence="3 4">
    <name type="scientific">Paenibacillus vulneris</name>
    <dbReference type="NCBI Taxonomy" id="1133364"/>
    <lineage>
        <taxon>Bacteria</taxon>
        <taxon>Bacillati</taxon>
        <taxon>Bacillota</taxon>
        <taxon>Bacilli</taxon>
        <taxon>Bacillales</taxon>
        <taxon>Paenibacillaceae</taxon>
        <taxon>Paenibacillus</taxon>
    </lineage>
</organism>
<gene>
    <name evidence="3" type="ORF">ACFQ4B_25595</name>
</gene>
<sequence length="87" mass="9813">MVFHALSDPTRLDMVRGMLLDPLFNCSARYPNIPKSTRSHHLRILRESGLVLVEPVGTSQSVSIRREELDSRFPGLLDTITNTINPI</sequence>
<dbReference type="SMART" id="SM00418">
    <property type="entry name" value="HTH_ARSR"/>
    <property type="match status" value="1"/>
</dbReference>
<dbReference type="PROSITE" id="PS50987">
    <property type="entry name" value="HTH_ARSR_2"/>
    <property type="match status" value="1"/>
</dbReference>
<feature type="domain" description="HTH arsR-type" evidence="2">
    <location>
        <begin position="1"/>
        <end position="84"/>
    </location>
</feature>
<comment type="caution">
    <text evidence="3">The sequence shown here is derived from an EMBL/GenBank/DDBJ whole genome shotgun (WGS) entry which is preliminary data.</text>
</comment>
<proteinExistence type="predicted"/>
<dbReference type="RefSeq" id="WP_256865231.1">
    <property type="nucleotide sequence ID" value="NZ_JBHSUK010000024.1"/>
</dbReference>
<dbReference type="InterPro" id="IPR036388">
    <property type="entry name" value="WH-like_DNA-bd_sf"/>
</dbReference>
<name>A0ABW3UT45_9BACL</name>
<dbReference type="Proteomes" id="UP001597180">
    <property type="component" value="Unassembled WGS sequence"/>
</dbReference>
<dbReference type="InterPro" id="IPR036390">
    <property type="entry name" value="WH_DNA-bd_sf"/>
</dbReference>
<dbReference type="EMBL" id="JBHTLU010000035">
    <property type="protein sequence ID" value="MFD1223499.1"/>
    <property type="molecule type" value="Genomic_DNA"/>
</dbReference>
<dbReference type="Pfam" id="PF01022">
    <property type="entry name" value="HTH_5"/>
    <property type="match status" value="1"/>
</dbReference>
<dbReference type="InterPro" id="IPR001845">
    <property type="entry name" value="HTH_ArsR_DNA-bd_dom"/>
</dbReference>